<feature type="non-terminal residue" evidence="1">
    <location>
        <position position="1"/>
    </location>
</feature>
<name>A0A1A8LAW8_9TELE</name>
<dbReference type="EMBL" id="HAEF01003647">
    <property type="protein sequence ID" value="SBR41029.1"/>
    <property type="molecule type" value="Transcribed_RNA"/>
</dbReference>
<sequence length="43" mass="4927">ETSSLLVKYFGRQQTDTIELRTPRDSQLVDAILACKKGKQTRM</sequence>
<evidence type="ECO:0000313" key="1">
    <source>
        <dbReference type="EMBL" id="SBR41029.1"/>
    </source>
</evidence>
<accession>A0A1A8LAW8</accession>
<reference evidence="1" key="2">
    <citation type="submission" date="2016-06" db="EMBL/GenBank/DDBJ databases">
        <title>The genome of a short-lived fish provides insights into sex chromosome evolution and the genetic control of aging.</title>
        <authorList>
            <person name="Reichwald K."/>
            <person name="Felder M."/>
            <person name="Petzold A."/>
            <person name="Koch P."/>
            <person name="Groth M."/>
            <person name="Platzer M."/>
        </authorList>
    </citation>
    <scope>NUCLEOTIDE SEQUENCE</scope>
    <source>
        <tissue evidence="1">Brain</tissue>
    </source>
</reference>
<reference evidence="1" key="1">
    <citation type="submission" date="2016-05" db="EMBL/GenBank/DDBJ databases">
        <authorList>
            <person name="Lavstsen T."/>
            <person name="Jespersen J.S."/>
        </authorList>
    </citation>
    <scope>NUCLEOTIDE SEQUENCE</scope>
    <source>
        <tissue evidence="1">Brain</tissue>
    </source>
</reference>
<gene>
    <name evidence="1" type="primary">Nfu_g_1_024574</name>
</gene>
<protein>
    <submittedName>
        <fullName evidence="1">Uncharacterized protein</fullName>
    </submittedName>
</protein>
<feature type="non-terminal residue" evidence="1">
    <location>
        <position position="43"/>
    </location>
</feature>
<organism evidence="1">
    <name type="scientific">Nothobranchius pienaari</name>
    <dbReference type="NCBI Taxonomy" id="704102"/>
    <lineage>
        <taxon>Eukaryota</taxon>
        <taxon>Metazoa</taxon>
        <taxon>Chordata</taxon>
        <taxon>Craniata</taxon>
        <taxon>Vertebrata</taxon>
        <taxon>Euteleostomi</taxon>
        <taxon>Actinopterygii</taxon>
        <taxon>Neopterygii</taxon>
        <taxon>Teleostei</taxon>
        <taxon>Neoteleostei</taxon>
        <taxon>Acanthomorphata</taxon>
        <taxon>Ovalentaria</taxon>
        <taxon>Atherinomorphae</taxon>
        <taxon>Cyprinodontiformes</taxon>
        <taxon>Nothobranchiidae</taxon>
        <taxon>Nothobranchius</taxon>
    </lineage>
</organism>
<dbReference type="AlphaFoldDB" id="A0A1A8LAW8"/>
<proteinExistence type="predicted"/>